<evidence type="ECO:0000256" key="1">
    <source>
        <dbReference type="SAM" id="Phobius"/>
    </source>
</evidence>
<protein>
    <submittedName>
        <fullName evidence="2">Uncharacterized protein</fullName>
    </submittedName>
</protein>
<keyword evidence="1" id="KW-1133">Transmembrane helix</keyword>
<feature type="transmembrane region" description="Helical" evidence="1">
    <location>
        <begin position="275"/>
        <end position="296"/>
    </location>
</feature>
<keyword evidence="1" id="KW-0812">Transmembrane</keyword>
<dbReference type="Proteomes" id="UP000295573">
    <property type="component" value="Unassembled WGS sequence"/>
</dbReference>
<feature type="transmembrane region" description="Helical" evidence="1">
    <location>
        <begin position="252"/>
        <end position="269"/>
    </location>
</feature>
<proteinExistence type="predicted"/>
<evidence type="ECO:0000313" key="3">
    <source>
        <dbReference type="Proteomes" id="UP000295573"/>
    </source>
</evidence>
<feature type="transmembrane region" description="Helical" evidence="1">
    <location>
        <begin position="208"/>
        <end position="226"/>
    </location>
</feature>
<dbReference type="EMBL" id="SLWR01000002">
    <property type="protein sequence ID" value="TCO50470.1"/>
    <property type="molecule type" value="Genomic_DNA"/>
</dbReference>
<feature type="transmembrane region" description="Helical" evidence="1">
    <location>
        <begin position="75"/>
        <end position="95"/>
    </location>
</feature>
<feature type="transmembrane region" description="Helical" evidence="1">
    <location>
        <begin position="141"/>
        <end position="164"/>
    </location>
</feature>
<organism evidence="2 3">
    <name type="scientific">Kribbella antiqua</name>
    <dbReference type="NCBI Taxonomy" id="2512217"/>
    <lineage>
        <taxon>Bacteria</taxon>
        <taxon>Bacillati</taxon>
        <taxon>Actinomycetota</taxon>
        <taxon>Actinomycetes</taxon>
        <taxon>Propionibacteriales</taxon>
        <taxon>Kribbellaceae</taxon>
        <taxon>Kribbella</taxon>
    </lineage>
</organism>
<feature type="transmembrane region" description="Helical" evidence="1">
    <location>
        <begin position="176"/>
        <end position="196"/>
    </location>
</feature>
<feature type="transmembrane region" description="Helical" evidence="1">
    <location>
        <begin position="37"/>
        <end position="55"/>
    </location>
</feature>
<keyword evidence="1" id="KW-0472">Membrane</keyword>
<sequence>MATPDTSGPHLLLCGPHRRHTADMGEPAGYSIKTYRYLRMAMVAMVVLLGAALVIEWSKTNPHCLQTSISAYYYTPVQAIFVGALITIGVCMVVLKGNTEPEDILLNVAGVLAPGVAFVPTPSPGSCRSVPMVLGDTTANIANNMLALFIVGGPCLAVTLVFVTRARLSRADSNPMYLVGFAVVAAIFGGGILWFFVDRGGFDGHAHYAAAVVMFVCIVAVVLLNAEQFRRKQHRAEHHRAPTTKPMPANRYSAIAIAMVVVPLVMWAWRALFGWGHVVLWIEGSLITLFAIFWIIQTQELWNEGLRGDGQELPRSQATPSPLRSRSLE</sequence>
<keyword evidence="3" id="KW-1185">Reference proteome</keyword>
<name>A0A4V2S521_9ACTN</name>
<evidence type="ECO:0000313" key="2">
    <source>
        <dbReference type="EMBL" id="TCO50470.1"/>
    </source>
</evidence>
<feature type="transmembrane region" description="Helical" evidence="1">
    <location>
        <begin position="104"/>
        <end position="121"/>
    </location>
</feature>
<comment type="caution">
    <text evidence="2">The sequence shown here is derived from an EMBL/GenBank/DDBJ whole genome shotgun (WGS) entry which is preliminary data.</text>
</comment>
<gene>
    <name evidence="2" type="ORF">EV646_102544</name>
</gene>
<reference evidence="2 3" key="1">
    <citation type="journal article" date="2015" name="Stand. Genomic Sci.">
        <title>Genomic Encyclopedia of Bacterial and Archaeal Type Strains, Phase III: the genomes of soil and plant-associated and newly described type strains.</title>
        <authorList>
            <person name="Whitman W.B."/>
            <person name="Woyke T."/>
            <person name="Klenk H.P."/>
            <person name="Zhou Y."/>
            <person name="Lilburn T.G."/>
            <person name="Beck B.J."/>
            <person name="De Vos P."/>
            <person name="Vandamme P."/>
            <person name="Eisen J.A."/>
            <person name="Garrity G."/>
            <person name="Hugenholtz P."/>
            <person name="Kyrpides N.C."/>
        </authorList>
    </citation>
    <scope>NUCLEOTIDE SEQUENCE [LARGE SCALE GENOMIC DNA]</scope>
    <source>
        <strain evidence="2 3">VKM Ac-2541</strain>
    </source>
</reference>
<dbReference type="AlphaFoldDB" id="A0A4V2S521"/>
<accession>A0A4V2S521</accession>